<organism evidence="2 3">
    <name type="scientific">Primorskyibacter sedentarius</name>
    <dbReference type="NCBI Taxonomy" id="745311"/>
    <lineage>
        <taxon>Bacteria</taxon>
        <taxon>Pseudomonadati</taxon>
        <taxon>Pseudomonadota</taxon>
        <taxon>Alphaproteobacteria</taxon>
        <taxon>Rhodobacterales</taxon>
        <taxon>Roseobacteraceae</taxon>
        <taxon>Primorskyibacter</taxon>
    </lineage>
</organism>
<accession>A0A4R3JJN7</accession>
<dbReference type="Pfam" id="PF06568">
    <property type="entry name" value="YjiS-like"/>
    <property type="match status" value="1"/>
</dbReference>
<dbReference type="EMBL" id="SLZU01000003">
    <property type="protein sequence ID" value="TCS65735.1"/>
    <property type="molecule type" value="Genomic_DNA"/>
</dbReference>
<keyword evidence="3" id="KW-1185">Reference proteome</keyword>
<protein>
    <submittedName>
        <fullName evidence="2">Uncharacterized protein YjiS (DUF1127 family)</fullName>
    </submittedName>
</protein>
<feature type="domain" description="YjiS-like" evidence="1">
    <location>
        <begin position="21"/>
        <end position="54"/>
    </location>
</feature>
<comment type="caution">
    <text evidence="2">The sequence shown here is derived from an EMBL/GenBank/DDBJ whole genome shotgun (WGS) entry which is preliminary data.</text>
</comment>
<dbReference type="Proteomes" id="UP000295696">
    <property type="component" value="Unassembled WGS sequence"/>
</dbReference>
<dbReference type="RefSeq" id="WP_132243255.1">
    <property type="nucleotide sequence ID" value="NZ_SLZU01000003.1"/>
</dbReference>
<evidence type="ECO:0000313" key="2">
    <source>
        <dbReference type="EMBL" id="TCS65735.1"/>
    </source>
</evidence>
<reference evidence="2 3" key="1">
    <citation type="submission" date="2019-03" db="EMBL/GenBank/DDBJ databases">
        <title>Genomic Encyclopedia of Type Strains, Phase IV (KMG-IV): sequencing the most valuable type-strain genomes for metagenomic binning, comparative biology and taxonomic classification.</title>
        <authorList>
            <person name="Goeker M."/>
        </authorList>
    </citation>
    <scope>NUCLEOTIDE SEQUENCE [LARGE SCALE GENOMIC DNA]</scope>
    <source>
        <strain evidence="2 3">DSM 104836</strain>
    </source>
</reference>
<dbReference type="AlphaFoldDB" id="A0A4R3JJN7"/>
<evidence type="ECO:0000259" key="1">
    <source>
        <dbReference type="Pfam" id="PF06568"/>
    </source>
</evidence>
<gene>
    <name evidence="2" type="ORF">EDD52_103151</name>
</gene>
<name>A0A4R3JJN7_9RHOB</name>
<dbReference type="InterPro" id="IPR009506">
    <property type="entry name" value="YjiS-like"/>
</dbReference>
<proteinExistence type="predicted"/>
<sequence length="71" mass="8012">MNNALISRPGVAAYRFGHGFARLIRMAEIHRQRRALAALDQHALDDIGVTRTQAQAEARRPVWDAPETWCS</sequence>
<evidence type="ECO:0000313" key="3">
    <source>
        <dbReference type="Proteomes" id="UP000295696"/>
    </source>
</evidence>